<evidence type="ECO:0000313" key="2">
    <source>
        <dbReference type="Proteomes" id="UP000251960"/>
    </source>
</evidence>
<gene>
    <name evidence="1" type="ORF">Zm00014a_021363</name>
</gene>
<dbReference type="Proteomes" id="UP000251960">
    <property type="component" value="Chromosome 5"/>
</dbReference>
<accession>A0A3L6EVH9</accession>
<evidence type="ECO:0000313" key="1">
    <source>
        <dbReference type="EMBL" id="PWZ23337.1"/>
    </source>
</evidence>
<sequence>MLRTCYLVTQ</sequence>
<reference evidence="1 2" key="1">
    <citation type="journal article" date="2018" name="Nat. Genet.">
        <title>Extensive intraspecific gene order and gene structural variations between Mo17 and other maize genomes.</title>
        <authorList>
            <person name="Sun S."/>
            <person name="Zhou Y."/>
            <person name="Chen J."/>
            <person name="Shi J."/>
            <person name="Zhao H."/>
            <person name="Zhao H."/>
            <person name="Song W."/>
            <person name="Zhang M."/>
            <person name="Cui Y."/>
            <person name="Dong X."/>
            <person name="Liu H."/>
            <person name="Ma X."/>
            <person name="Jiao Y."/>
            <person name="Wang B."/>
            <person name="Wei X."/>
            <person name="Stein J.C."/>
            <person name="Glaubitz J.C."/>
            <person name="Lu F."/>
            <person name="Yu G."/>
            <person name="Liang C."/>
            <person name="Fengler K."/>
            <person name="Li B."/>
            <person name="Rafalski A."/>
            <person name="Schnable P.S."/>
            <person name="Ware D.H."/>
            <person name="Buckler E.S."/>
            <person name="Lai J."/>
        </authorList>
    </citation>
    <scope>NUCLEOTIDE SEQUENCE [LARGE SCALE GENOMIC DNA]</scope>
    <source>
        <strain evidence="2">cv. Missouri 17</strain>
        <tissue evidence="1">Seedling</tissue>
    </source>
</reference>
<dbReference type="EMBL" id="NCVQ01000006">
    <property type="protein sequence ID" value="PWZ23337.1"/>
    <property type="molecule type" value="Genomic_DNA"/>
</dbReference>
<proteinExistence type="predicted"/>
<name>A0A3L6EVH9_MAIZE</name>
<comment type="caution">
    <text evidence="1">The sequence shown here is derived from an EMBL/GenBank/DDBJ whole genome shotgun (WGS) entry which is preliminary data.</text>
</comment>
<protein>
    <submittedName>
        <fullName evidence="1">Uncharacterized protein</fullName>
    </submittedName>
</protein>
<organism evidence="1 2">
    <name type="scientific">Zea mays</name>
    <name type="common">Maize</name>
    <dbReference type="NCBI Taxonomy" id="4577"/>
    <lineage>
        <taxon>Eukaryota</taxon>
        <taxon>Viridiplantae</taxon>
        <taxon>Streptophyta</taxon>
        <taxon>Embryophyta</taxon>
        <taxon>Tracheophyta</taxon>
        <taxon>Spermatophyta</taxon>
        <taxon>Magnoliopsida</taxon>
        <taxon>Liliopsida</taxon>
        <taxon>Poales</taxon>
        <taxon>Poaceae</taxon>
        <taxon>PACMAD clade</taxon>
        <taxon>Panicoideae</taxon>
        <taxon>Andropogonodae</taxon>
        <taxon>Andropogoneae</taxon>
        <taxon>Tripsacinae</taxon>
        <taxon>Zea</taxon>
    </lineage>
</organism>